<organism evidence="2 13">
    <name type="scientific">Mycobacterium tuberculosis</name>
    <dbReference type="NCBI Taxonomy" id="1773"/>
    <lineage>
        <taxon>Bacteria</taxon>
        <taxon>Bacillati</taxon>
        <taxon>Actinomycetota</taxon>
        <taxon>Actinomycetes</taxon>
        <taxon>Mycobacteriales</taxon>
        <taxon>Mycobacteriaceae</taxon>
        <taxon>Mycobacterium</taxon>
        <taxon>Mycobacterium tuberculosis complex</taxon>
    </lineage>
</organism>
<protein>
    <submittedName>
        <fullName evidence="2">Uncharacterized protein</fullName>
    </submittedName>
</protein>
<reference evidence="7" key="1">
    <citation type="submission" date="2015-03" db="EMBL/GenBank/DDBJ databases">
        <authorList>
            <consortium name="Pathogen Informatics"/>
            <person name="Murphy D."/>
        </authorList>
    </citation>
    <scope>NUCLEOTIDE SEQUENCE</scope>
    <source>
        <strain evidence="7">N09902308</strain>
    </source>
</reference>
<evidence type="ECO:0000313" key="13">
    <source>
        <dbReference type="Proteomes" id="UP000049023"/>
    </source>
</evidence>
<evidence type="ECO:0000313" key="10">
    <source>
        <dbReference type="Proteomes" id="UP000044938"/>
    </source>
</evidence>
<dbReference type="EMBL" id="CSAD01001129">
    <property type="protein sequence ID" value="COW88473.1"/>
    <property type="molecule type" value="Genomic_DNA"/>
</dbReference>
<reference evidence="8 9" key="2">
    <citation type="submission" date="2015-03" db="EMBL/GenBank/DDBJ databases">
        <authorList>
            <consortium name="Pathogen Informatics"/>
        </authorList>
    </citation>
    <scope>NUCLEOTIDE SEQUENCE [LARGE SCALE GENOMIC DNA]</scope>
    <source>
        <strain evidence="3 14">Bir 185</strain>
        <strain evidence="2 13">Bir 187</strain>
        <strain evidence="4 9">D00501624</strain>
        <strain evidence="5 11">G09801536</strain>
        <strain evidence="1 12">G09901357</strain>
        <strain evidence="6 10">M09401471</strain>
        <strain evidence="8">N09902308</strain>
    </source>
</reference>
<name>A0A655A9Q5_MYCTX</name>
<dbReference type="EMBL" id="CNFT01001417">
    <property type="protein sequence ID" value="CKT27188.1"/>
    <property type="molecule type" value="Genomic_DNA"/>
</dbReference>
<dbReference type="Proteomes" id="UP000048289">
    <property type="component" value="Unassembled WGS sequence"/>
</dbReference>
<dbReference type="Proteomes" id="UP000039217">
    <property type="component" value="Unassembled WGS sequence"/>
</dbReference>
<evidence type="ECO:0000313" key="12">
    <source>
        <dbReference type="Proteomes" id="UP000048289"/>
    </source>
</evidence>
<dbReference type="AlphaFoldDB" id="A0A655A9Q5"/>
<evidence type="ECO:0000313" key="2">
    <source>
        <dbReference type="EMBL" id="CKS65063.1"/>
    </source>
</evidence>
<evidence type="ECO:0000313" key="6">
    <source>
        <dbReference type="EMBL" id="COX07945.1"/>
    </source>
</evidence>
<evidence type="ECO:0000313" key="3">
    <source>
        <dbReference type="EMBL" id="CKT27188.1"/>
    </source>
</evidence>
<dbReference type="EMBL" id="CFOE01001070">
    <property type="protein sequence ID" value="CFE47867.1"/>
    <property type="molecule type" value="Genomic_DNA"/>
</dbReference>
<dbReference type="Proteomes" id="UP000045842">
    <property type="component" value="Unassembled WGS sequence"/>
</dbReference>
<evidence type="ECO:0000313" key="7">
    <source>
        <dbReference type="EMBL" id="COY31629.1"/>
    </source>
</evidence>
<accession>A0A655A9Q5</accession>
<evidence type="ECO:0000313" key="8">
    <source>
        <dbReference type="Proteomes" id="UP000039021"/>
    </source>
</evidence>
<dbReference type="Proteomes" id="UP000050164">
    <property type="component" value="Unassembled WGS sequence"/>
</dbReference>
<evidence type="ECO:0000313" key="5">
    <source>
        <dbReference type="EMBL" id="COW88473.1"/>
    </source>
</evidence>
<dbReference type="Proteomes" id="UP000049023">
    <property type="component" value="Unassembled WGS sequence"/>
</dbReference>
<evidence type="ECO:0000313" key="11">
    <source>
        <dbReference type="Proteomes" id="UP000045842"/>
    </source>
</evidence>
<dbReference type="EMBL" id="CNFU01000864">
    <property type="protein sequence ID" value="CKS65063.1"/>
    <property type="molecule type" value="Genomic_DNA"/>
</dbReference>
<dbReference type="Proteomes" id="UP000044938">
    <property type="component" value="Unassembled WGS sequence"/>
</dbReference>
<evidence type="ECO:0000313" key="9">
    <source>
        <dbReference type="Proteomes" id="UP000039217"/>
    </source>
</evidence>
<gene>
    <name evidence="4" type="ORF">ERS007661_04307</name>
    <name evidence="5" type="ORF">ERS007679_04433</name>
    <name evidence="1" type="ORF">ERS007681_04418</name>
    <name evidence="6" type="ORF">ERS007720_03867</name>
    <name evidence="7" type="ORF">ERS007739_02425</name>
    <name evidence="3" type="ORF">ERS027659_04176</name>
    <name evidence="2" type="ORF">ERS027661_03365</name>
</gene>
<dbReference type="Proteomes" id="UP000039021">
    <property type="component" value="Unassembled WGS sequence"/>
</dbReference>
<sequence>MPDSARITSAIRLAVVIAGRPTATPEFITPKLAASSLTSRKGWTVYPLVVIPNWSMSGPRVSHLS</sequence>
<proteinExistence type="predicted"/>
<evidence type="ECO:0000313" key="4">
    <source>
        <dbReference type="EMBL" id="CNW84002.1"/>
    </source>
</evidence>
<dbReference type="EMBL" id="CQQC01002442">
    <property type="protein sequence ID" value="CNW84002.1"/>
    <property type="molecule type" value="Genomic_DNA"/>
</dbReference>
<evidence type="ECO:0000313" key="14">
    <source>
        <dbReference type="Proteomes" id="UP000050164"/>
    </source>
</evidence>
<dbReference type="EMBL" id="CSAJ01000694">
    <property type="protein sequence ID" value="COX07945.1"/>
    <property type="molecule type" value="Genomic_DNA"/>
</dbReference>
<evidence type="ECO:0000313" key="1">
    <source>
        <dbReference type="EMBL" id="CFE47867.1"/>
    </source>
</evidence>
<dbReference type="EMBL" id="CSBK01001106">
    <property type="protein sequence ID" value="COY31629.1"/>
    <property type="molecule type" value="Genomic_DNA"/>
</dbReference>